<organism evidence="2 3">
    <name type="scientific">Acinetobacter lactucae</name>
    <dbReference type="NCBI Taxonomy" id="1785128"/>
    <lineage>
        <taxon>Bacteria</taxon>
        <taxon>Pseudomonadati</taxon>
        <taxon>Pseudomonadota</taxon>
        <taxon>Gammaproteobacteria</taxon>
        <taxon>Moraxellales</taxon>
        <taxon>Moraxellaceae</taxon>
        <taxon>Acinetobacter</taxon>
        <taxon>Acinetobacter calcoaceticus/baumannii complex</taxon>
    </lineage>
</organism>
<dbReference type="AlphaFoldDB" id="A0A3R9QFB2"/>
<evidence type="ECO:0000313" key="2">
    <source>
        <dbReference type="EMBL" id="RSO56312.1"/>
    </source>
</evidence>
<evidence type="ECO:0000256" key="1">
    <source>
        <dbReference type="SAM" id="Phobius"/>
    </source>
</evidence>
<feature type="transmembrane region" description="Helical" evidence="1">
    <location>
        <begin position="30"/>
        <end position="53"/>
    </location>
</feature>
<name>A0A3R9QFB2_9GAMM</name>
<keyword evidence="1" id="KW-1133">Transmembrane helix</keyword>
<gene>
    <name evidence="2" type="ORF">EA756_11480</name>
</gene>
<dbReference type="Proteomes" id="UP000276905">
    <property type="component" value="Unassembled WGS sequence"/>
</dbReference>
<keyword evidence="1" id="KW-0472">Membrane</keyword>
<accession>A0A3R9QFB2</accession>
<protein>
    <submittedName>
        <fullName evidence="2">Uncharacterized protein</fullName>
    </submittedName>
</protein>
<proteinExistence type="predicted"/>
<evidence type="ECO:0000313" key="3">
    <source>
        <dbReference type="Proteomes" id="UP000276905"/>
    </source>
</evidence>
<comment type="caution">
    <text evidence="2">The sequence shown here is derived from an EMBL/GenBank/DDBJ whole genome shotgun (WGS) entry which is preliminary data.</text>
</comment>
<keyword evidence="1" id="KW-0812">Transmembrane</keyword>
<sequence length="69" mass="8574">MRLIINTYRENKKFILLVFSQRSTIFCYNALYFVAQSLICFHKSYIFLLHYYLGLTLQADRRYHYFLYQ</sequence>
<dbReference type="EMBL" id="RFES01000007">
    <property type="protein sequence ID" value="RSO56312.1"/>
    <property type="molecule type" value="Genomic_DNA"/>
</dbReference>
<reference evidence="2 3" key="1">
    <citation type="submission" date="2018-10" db="EMBL/GenBank/DDBJ databases">
        <title>GWAS and RNA-Seq identify cryptic mechanisms of antimicrobial resistance in Acinetobacter baumannii.</title>
        <authorList>
            <person name="Sahl J.W."/>
        </authorList>
    </citation>
    <scope>NUCLEOTIDE SEQUENCE [LARGE SCALE GENOMIC DNA]</scope>
    <source>
        <strain evidence="2 3">TG41018</strain>
    </source>
</reference>